<dbReference type="EC" id="2.7.7.6" evidence="5"/>
<dbReference type="RefSeq" id="WP_132371651.1">
    <property type="nucleotide sequence ID" value="NZ_SMAN01000008.1"/>
</dbReference>
<keyword evidence="7" id="KW-1185">Reference proteome</keyword>
<organism evidence="6 7">
    <name type="scientific">Melghiribacillus thermohalophilus</name>
    <dbReference type="NCBI Taxonomy" id="1324956"/>
    <lineage>
        <taxon>Bacteria</taxon>
        <taxon>Bacillati</taxon>
        <taxon>Bacillota</taxon>
        <taxon>Bacilli</taxon>
        <taxon>Bacillales</taxon>
        <taxon>Bacillaceae</taxon>
        <taxon>Melghiribacillus</taxon>
    </lineage>
</organism>
<dbReference type="GO" id="GO:0003899">
    <property type="term" value="F:DNA-directed RNA polymerase activity"/>
    <property type="evidence" value="ECO:0007669"/>
    <property type="project" value="UniProtKB-UniRule"/>
</dbReference>
<evidence type="ECO:0000256" key="4">
    <source>
        <dbReference type="ARBA" id="ARBA00023163"/>
    </source>
</evidence>
<dbReference type="Proteomes" id="UP000294650">
    <property type="component" value="Unassembled WGS sequence"/>
</dbReference>
<keyword evidence="3 5" id="KW-0548">Nucleotidyltransferase</keyword>
<dbReference type="Gene3D" id="3.10.20.730">
    <property type="entry name" value="RNAP, epsilon subunit-like"/>
    <property type="match status" value="1"/>
</dbReference>
<dbReference type="GO" id="GO:0003677">
    <property type="term" value="F:DNA binding"/>
    <property type="evidence" value="ECO:0007669"/>
    <property type="project" value="UniProtKB-UniRule"/>
</dbReference>
<dbReference type="AlphaFoldDB" id="A0A4R3N1Q9"/>
<keyword evidence="2 5" id="KW-0808">Transferase</keyword>
<comment type="function">
    <text evidence="5">A non-essential component of RNA polymerase (RNAP).</text>
</comment>
<dbReference type="InterPro" id="IPR009907">
    <property type="entry name" value="RpoY"/>
</dbReference>
<evidence type="ECO:0000313" key="6">
    <source>
        <dbReference type="EMBL" id="TCT22654.1"/>
    </source>
</evidence>
<gene>
    <name evidence="5" type="primary">rpoY</name>
    <name evidence="6" type="ORF">EDD68_10874</name>
</gene>
<evidence type="ECO:0000256" key="3">
    <source>
        <dbReference type="ARBA" id="ARBA00022695"/>
    </source>
</evidence>
<reference evidence="6 7" key="1">
    <citation type="submission" date="2019-03" db="EMBL/GenBank/DDBJ databases">
        <title>Genomic Encyclopedia of Type Strains, Phase IV (KMG-IV): sequencing the most valuable type-strain genomes for metagenomic binning, comparative biology and taxonomic classification.</title>
        <authorList>
            <person name="Goeker M."/>
        </authorList>
    </citation>
    <scope>NUCLEOTIDE SEQUENCE [LARGE SCALE GENOMIC DNA]</scope>
    <source>
        <strain evidence="6 7">DSM 25894</strain>
    </source>
</reference>
<evidence type="ECO:0000256" key="1">
    <source>
        <dbReference type="ARBA" id="ARBA00022478"/>
    </source>
</evidence>
<dbReference type="EMBL" id="SMAN01000008">
    <property type="protein sequence ID" value="TCT22654.1"/>
    <property type="molecule type" value="Genomic_DNA"/>
</dbReference>
<dbReference type="OrthoDB" id="2147503at2"/>
<keyword evidence="4 5" id="KW-0804">Transcription</keyword>
<dbReference type="Pfam" id="PF07288">
    <property type="entry name" value="RpoY"/>
    <property type="match status" value="1"/>
</dbReference>
<keyword evidence="1 5" id="KW-0240">DNA-directed RNA polymerase</keyword>
<comment type="catalytic activity">
    <reaction evidence="5">
        <text>RNA(n) + a ribonucleoside 5'-triphosphate = RNA(n+1) + diphosphate</text>
        <dbReference type="Rhea" id="RHEA:21248"/>
        <dbReference type="Rhea" id="RHEA-COMP:14527"/>
        <dbReference type="Rhea" id="RHEA-COMP:17342"/>
        <dbReference type="ChEBI" id="CHEBI:33019"/>
        <dbReference type="ChEBI" id="CHEBI:61557"/>
        <dbReference type="ChEBI" id="CHEBI:140395"/>
        <dbReference type="EC" id="2.7.7.6"/>
    </reaction>
</comment>
<comment type="subunit">
    <text evidence="5">RNAP is composed of a core of 2 alpha, a beta and a beta' subunit. The core is associated with a delta subunit, and at least one of epsilon or omega. When a sigma factor is associated with the core the holoenzyme is formed, which can initiate transcription.</text>
</comment>
<evidence type="ECO:0000256" key="2">
    <source>
        <dbReference type="ARBA" id="ARBA00022679"/>
    </source>
</evidence>
<dbReference type="HAMAP" id="MF_01553">
    <property type="entry name" value="RNApol_bact_RpoY"/>
    <property type="match status" value="1"/>
</dbReference>
<proteinExistence type="inferred from homology"/>
<evidence type="ECO:0000256" key="5">
    <source>
        <dbReference type="HAMAP-Rule" id="MF_01553"/>
    </source>
</evidence>
<protein>
    <recommendedName>
        <fullName evidence="5">DNA-directed RNA polymerase subunit epsilon</fullName>
        <shortName evidence="5">RNAP epsilon subunit</shortName>
        <ecNumber evidence="5">2.7.7.6</ecNumber>
    </recommendedName>
    <alternativeName>
        <fullName evidence="5">RNA polymerase epsilon subunit</fullName>
    </alternativeName>
    <alternativeName>
        <fullName evidence="5">Transcriptase subunit epsilon</fullName>
    </alternativeName>
</protein>
<comment type="similarity">
    <text evidence="5">Belongs to the RNA polymerase subunit epsilon family.</text>
</comment>
<dbReference type="GO" id="GO:0000428">
    <property type="term" value="C:DNA-directed RNA polymerase complex"/>
    <property type="evidence" value="ECO:0007669"/>
    <property type="project" value="UniProtKB-KW"/>
</dbReference>
<comment type="caution">
    <text evidence="6">The sequence shown here is derived from an EMBL/GenBank/DDBJ whole genome shotgun (WGS) entry which is preliminary data.</text>
</comment>
<dbReference type="GO" id="GO:0006351">
    <property type="term" value="P:DNA-templated transcription"/>
    <property type="evidence" value="ECO:0007669"/>
    <property type="project" value="UniProtKB-UniRule"/>
</dbReference>
<evidence type="ECO:0000313" key="7">
    <source>
        <dbReference type="Proteomes" id="UP000294650"/>
    </source>
</evidence>
<accession>A0A4R3N1Q9</accession>
<sequence length="70" mass="8581">MIFKVFYQEFPEEVPVRERTKVLFVEEENERNVCKKLADRNINIEYIQVLDGKHLEYEKNTTEDFRVEKL</sequence>
<name>A0A4R3N1Q9_9BACI</name>